<name>E6VUX6_PSEA9</name>
<feature type="compositionally biased region" description="Low complexity" evidence="1">
    <location>
        <begin position="28"/>
        <end position="47"/>
    </location>
</feature>
<dbReference type="eggNOG" id="ENOG5031880">
    <property type="taxonomic scope" value="Bacteria"/>
</dbReference>
<reference evidence="2 3" key="2">
    <citation type="journal article" date="2014" name="Genome Announc.">
        <title>Complete Genome Sequence of the Subsurface, Mesophilic Sulfate-Reducing Bacterium Desulfovibrio aespoeensis Aspo-2.</title>
        <authorList>
            <person name="Pedersen K."/>
            <person name="Bengtsson A."/>
            <person name="Edlund J."/>
            <person name="Rabe L."/>
            <person name="Hazen T."/>
            <person name="Chakraborty R."/>
            <person name="Goodwin L."/>
            <person name="Shapiro N."/>
        </authorList>
    </citation>
    <scope>NUCLEOTIDE SEQUENCE [LARGE SCALE GENOMIC DNA]</scope>
    <source>
        <strain evidence="3">ATCC 700646 / DSM 10631 / Aspo-2</strain>
    </source>
</reference>
<sequence>MTTAIDTTYGSTAQQAAKARQEAEAALKAQIQQSSTSSTSQTSSMSQVREQIESLLANIPKSNGNKLTFKDLADYKENLEKEWSEQFEADMTKLGVDTSIDIKLSVDSSTGVVTAQKGHPDKAAIDKYFLDNPEMAEKFEEGVQLSKLNSTAERKLTPSQLRRSLSAQSMSIWFESNSSASSLLMGGGMVHNQTGATYASLDLRV</sequence>
<dbReference type="STRING" id="643562.Daes_2480"/>
<dbReference type="AlphaFoldDB" id="E6VUX6"/>
<dbReference type="EMBL" id="CP002431">
    <property type="protein sequence ID" value="ADU63484.1"/>
    <property type="molecule type" value="Genomic_DNA"/>
</dbReference>
<evidence type="ECO:0000313" key="3">
    <source>
        <dbReference type="Proteomes" id="UP000002191"/>
    </source>
</evidence>
<dbReference type="HOGENOM" id="CLU_112378_1_0_7"/>
<proteinExistence type="predicted"/>
<accession>E6VUX6</accession>
<keyword evidence="3" id="KW-1185">Reference proteome</keyword>
<protein>
    <submittedName>
        <fullName evidence="2">Uncharacterized protein</fullName>
    </submittedName>
</protein>
<dbReference type="RefSeq" id="WP_013515396.1">
    <property type="nucleotide sequence ID" value="NC_014844.1"/>
</dbReference>
<dbReference type="Proteomes" id="UP000002191">
    <property type="component" value="Chromosome"/>
</dbReference>
<feature type="region of interest" description="Disordered" evidence="1">
    <location>
        <begin position="28"/>
        <end position="49"/>
    </location>
</feature>
<evidence type="ECO:0000256" key="1">
    <source>
        <dbReference type="SAM" id="MobiDB-lite"/>
    </source>
</evidence>
<evidence type="ECO:0000313" key="2">
    <source>
        <dbReference type="EMBL" id="ADU63484.1"/>
    </source>
</evidence>
<dbReference type="OrthoDB" id="5456005at2"/>
<gene>
    <name evidence="2" type="ordered locus">Daes_2480</name>
</gene>
<reference evidence="3" key="1">
    <citation type="submission" date="2010-12" db="EMBL/GenBank/DDBJ databases">
        <title>Complete sequence of Desulfovibrio aespoeensis Aspo-2.</title>
        <authorList>
            <consortium name="US DOE Joint Genome Institute"/>
            <person name="Lucas S."/>
            <person name="Copeland A."/>
            <person name="Lapidus A."/>
            <person name="Cheng J.-F."/>
            <person name="Goodwin L."/>
            <person name="Pitluck S."/>
            <person name="Chertkov O."/>
            <person name="Misra M."/>
            <person name="Detter J.C."/>
            <person name="Han C."/>
            <person name="Tapia R."/>
            <person name="Land M."/>
            <person name="Hauser L."/>
            <person name="Kyrpides N."/>
            <person name="Ivanova N."/>
            <person name="Ovchinnikova G."/>
            <person name="Pedersen K."/>
            <person name="Jagevall S."/>
            <person name="Hazen T."/>
            <person name="Woyke T."/>
        </authorList>
    </citation>
    <scope>NUCLEOTIDE SEQUENCE [LARGE SCALE GENOMIC DNA]</scope>
    <source>
        <strain evidence="3">ATCC 700646 / DSM 10631 / Aspo-2</strain>
    </source>
</reference>
<organism evidence="2 3">
    <name type="scientific">Pseudodesulfovibrio aespoeensis (strain ATCC 700646 / DSM 10631 / Aspo-2)</name>
    <name type="common">Desulfovibrio aespoeensis</name>
    <dbReference type="NCBI Taxonomy" id="643562"/>
    <lineage>
        <taxon>Bacteria</taxon>
        <taxon>Pseudomonadati</taxon>
        <taxon>Thermodesulfobacteriota</taxon>
        <taxon>Desulfovibrionia</taxon>
        <taxon>Desulfovibrionales</taxon>
        <taxon>Desulfovibrionaceae</taxon>
    </lineage>
</organism>
<dbReference type="KEGG" id="das:Daes_2480"/>